<keyword evidence="1" id="KW-1133">Transmembrane helix</keyword>
<feature type="transmembrane region" description="Helical" evidence="1">
    <location>
        <begin position="51"/>
        <end position="72"/>
    </location>
</feature>
<protein>
    <submittedName>
        <fullName evidence="2">Uncharacterized protein</fullName>
    </submittedName>
</protein>
<evidence type="ECO:0000256" key="1">
    <source>
        <dbReference type="SAM" id="Phobius"/>
    </source>
</evidence>
<keyword evidence="1" id="KW-0472">Membrane</keyword>
<reference evidence="2" key="1">
    <citation type="journal article" date="2020" name="Nature">
        <title>Giant virus diversity and host interactions through global metagenomics.</title>
        <authorList>
            <person name="Schulz F."/>
            <person name="Roux S."/>
            <person name="Paez-Espino D."/>
            <person name="Jungbluth S."/>
            <person name="Walsh D.A."/>
            <person name="Denef V.J."/>
            <person name="McMahon K.D."/>
            <person name="Konstantinidis K.T."/>
            <person name="Eloe-Fadrosh E.A."/>
            <person name="Kyrpides N.C."/>
            <person name="Woyke T."/>
        </authorList>
    </citation>
    <scope>NUCLEOTIDE SEQUENCE</scope>
    <source>
        <strain evidence="2">GVMAG-M-3300023174-57</strain>
    </source>
</reference>
<sequence>MSRLLILTIIESFYLLYMFFLFKTDYSIYIAPFDKGVQNLGSLFVHDTGHYENKVCLFGRVMAVVAVGLGGWRAASGKGRLATMVFDGLCLVLAALLNMNAFVYLLPLLVGEIYIMTNLID</sequence>
<feature type="transmembrane region" description="Helical" evidence="1">
    <location>
        <begin position="84"/>
        <end position="106"/>
    </location>
</feature>
<name>A0A6C0DS42_9ZZZZ</name>
<accession>A0A6C0DS42</accession>
<organism evidence="2">
    <name type="scientific">viral metagenome</name>
    <dbReference type="NCBI Taxonomy" id="1070528"/>
    <lineage>
        <taxon>unclassified sequences</taxon>
        <taxon>metagenomes</taxon>
        <taxon>organismal metagenomes</taxon>
    </lineage>
</organism>
<keyword evidence="1" id="KW-0812">Transmembrane</keyword>
<evidence type="ECO:0000313" key="2">
    <source>
        <dbReference type="EMBL" id="QHT19331.1"/>
    </source>
</evidence>
<dbReference type="EMBL" id="MN739664">
    <property type="protein sequence ID" value="QHT19331.1"/>
    <property type="molecule type" value="Genomic_DNA"/>
</dbReference>
<dbReference type="AlphaFoldDB" id="A0A6C0DS42"/>
<proteinExistence type="predicted"/>